<evidence type="ECO:0000313" key="3">
    <source>
        <dbReference type="Proteomes" id="UP001229421"/>
    </source>
</evidence>
<dbReference type="NCBIfam" id="TIGR01640">
    <property type="entry name" value="F_box_assoc_1"/>
    <property type="match status" value="1"/>
</dbReference>
<dbReference type="InterPro" id="IPR050796">
    <property type="entry name" value="SCF_F-box_component"/>
</dbReference>
<evidence type="ECO:0000259" key="1">
    <source>
        <dbReference type="Pfam" id="PF08268"/>
    </source>
</evidence>
<dbReference type="AlphaFoldDB" id="A0AAD8JVM3"/>
<organism evidence="2 3">
    <name type="scientific">Tagetes erecta</name>
    <name type="common">African marigold</name>
    <dbReference type="NCBI Taxonomy" id="13708"/>
    <lineage>
        <taxon>Eukaryota</taxon>
        <taxon>Viridiplantae</taxon>
        <taxon>Streptophyta</taxon>
        <taxon>Embryophyta</taxon>
        <taxon>Tracheophyta</taxon>
        <taxon>Spermatophyta</taxon>
        <taxon>Magnoliopsida</taxon>
        <taxon>eudicotyledons</taxon>
        <taxon>Gunneridae</taxon>
        <taxon>Pentapetalae</taxon>
        <taxon>asterids</taxon>
        <taxon>campanulids</taxon>
        <taxon>Asterales</taxon>
        <taxon>Asteraceae</taxon>
        <taxon>Asteroideae</taxon>
        <taxon>Heliantheae alliance</taxon>
        <taxon>Tageteae</taxon>
        <taxon>Tagetes</taxon>
    </lineage>
</organism>
<feature type="domain" description="F-box associated beta-propeller type 3" evidence="1">
    <location>
        <begin position="45"/>
        <end position="229"/>
    </location>
</feature>
<accession>A0AAD8JVM3</accession>
<reference evidence="2" key="1">
    <citation type="journal article" date="2023" name="bioRxiv">
        <title>Improved chromosome-level genome assembly for marigold (Tagetes erecta).</title>
        <authorList>
            <person name="Jiang F."/>
            <person name="Yuan L."/>
            <person name="Wang S."/>
            <person name="Wang H."/>
            <person name="Xu D."/>
            <person name="Wang A."/>
            <person name="Fan W."/>
        </authorList>
    </citation>
    <scope>NUCLEOTIDE SEQUENCE</scope>
    <source>
        <strain evidence="2">WSJ</strain>
        <tissue evidence="2">Leaf</tissue>
    </source>
</reference>
<sequence length="242" mass="28560">MANSTNQYVLAVKEEKCVIGKLHRSPHLPWSTTIVSLPLDIRSHDFLILGNLHGLLVVSNLKTSELVLWNPTTKENKVISNLVLANRCYLHQYDAVGFYMDSTNDYMVLHIQRKDEWIRVYTYSRRLGFWRRIYCTINKDYHKNSFVWSPGVYFAVEEFWVGQKNKVLCFDVNMEIFTEMPAFPEDLDIVICRGNLVSVRNQLQIFISYTYPKRSIDLWEMVHNKWKNVSVFPDIFHMPLSE</sequence>
<proteinExistence type="predicted"/>
<keyword evidence="3" id="KW-1185">Reference proteome</keyword>
<gene>
    <name evidence="2" type="ORF">QVD17_37945</name>
</gene>
<dbReference type="PANTHER" id="PTHR31672:SF13">
    <property type="entry name" value="F-BOX PROTEIN CPR30-LIKE"/>
    <property type="match status" value="1"/>
</dbReference>
<name>A0AAD8JVM3_TARER</name>
<dbReference type="InterPro" id="IPR013187">
    <property type="entry name" value="F-box-assoc_dom_typ3"/>
</dbReference>
<dbReference type="InterPro" id="IPR017451">
    <property type="entry name" value="F-box-assoc_interact_dom"/>
</dbReference>
<dbReference type="EMBL" id="JAUHHV010000010">
    <property type="protein sequence ID" value="KAK1411397.1"/>
    <property type="molecule type" value="Genomic_DNA"/>
</dbReference>
<dbReference type="PANTHER" id="PTHR31672">
    <property type="entry name" value="BNACNNG10540D PROTEIN"/>
    <property type="match status" value="1"/>
</dbReference>
<dbReference type="Proteomes" id="UP001229421">
    <property type="component" value="Unassembled WGS sequence"/>
</dbReference>
<evidence type="ECO:0000313" key="2">
    <source>
        <dbReference type="EMBL" id="KAK1411397.1"/>
    </source>
</evidence>
<protein>
    <recommendedName>
        <fullName evidence="1">F-box associated beta-propeller type 3 domain-containing protein</fullName>
    </recommendedName>
</protein>
<dbReference type="Pfam" id="PF08268">
    <property type="entry name" value="FBA_3"/>
    <property type="match status" value="1"/>
</dbReference>
<comment type="caution">
    <text evidence="2">The sequence shown here is derived from an EMBL/GenBank/DDBJ whole genome shotgun (WGS) entry which is preliminary data.</text>
</comment>